<keyword evidence="2" id="KW-1185">Reference proteome</keyword>
<sequence>MSERVFLLKPCRTNDAQPVLTGDMVVNRLADGGEVCIVLDLNVLNRFKDYMSSSAADRSTDLIGDIAELKRILSMPLLTTTAGFAFGEADESYLDILMESYESFLEAELPGYVDAFNSIPVGRDRVRSRKYRALPAGEQRLFAFTYLSLLKIHDILLSEEKLSPEGKFDLYLEFMDGVADFVPGIETEVAKHCFFKAPADHGDAFFTRSRAIRKNFDKGGRGETRVDRILNGARDIMYLRGAAAKEGKSLDGVIQDTWLLTCDAGVAALNNTIYFYPADGEQSKFTRLTDDSIRQRNSFWRYADRASASLLAERSRTRHGRTEFCNEKHLQVITNLAHSLSTRLALRV</sequence>
<evidence type="ECO:0000313" key="2">
    <source>
        <dbReference type="Proteomes" id="UP001164420"/>
    </source>
</evidence>
<dbReference type="RefSeq" id="WP_260784767.1">
    <property type="nucleotide sequence ID" value="NZ_JAOCQI010000001.1"/>
</dbReference>
<protein>
    <submittedName>
        <fullName evidence="1">Uncharacterized protein</fullName>
    </submittedName>
</protein>
<reference evidence="1 2" key="1">
    <citation type="journal article" date="2023" name="Front. Microbiol.">
        <title>Ralstonia chuxiongensis sp. nov., Ralstonia mojiangensis sp. nov., and Ralstonia soli sp. nov., isolated from tobacco fields, are three novel species in the family Burkholderiaceae.</title>
        <authorList>
            <person name="Lu C.H."/>
            <person name="Zhang Y.Y."/>
            <person name="Jiang N."/>
            <person name="Chen W."/>
            <person name="Shao X."/>
            <person name="Zhao Z.M."/>
            <person name="Lu W.L."/>
            <person name="Hu X."/>
            <person name="Xi Y.X."/>
            <person name="Zou S.Y."/>
            <person name="Wei Q.J."/>
            <person name="Lin Z.L."/>
            <person name="Gong L."/>
            <person name="Gai X.T."/>
            <person name="Zhang L.Q."/>
            <person name="Li J.Y."/>
            <person name="Jin Y."/>
            <person name="Xia Z.Y."/>
        </authorList>
    </citation>
    <scope>NUCLEOTIDE SEQUENCE [LARGE SCALE GENOMIC DNA]</scope>
    <source>
        <strain evidence="1 2">22TCJT01-1</strain>
    </source>
</reference>
<dbReference type="Proteomes" id="UP001164420">
    <property type="component" value="Unassembled WGS sequence"/>
</dbReference>
<gene>
    <name evidence="1" type="ORF">N5J06_07420</name>
</gene>
<organism evidence="1 2">
    <name type="scientific">Ralstonia mojiangensis</name>
    <dbReference type="NCBI Taxonomy" id="2953895"/>
    <lineage>
        <taxon>Bacteria</taxon>
        <taxon>Pseudomonadati</taxon>
        <taxon>Pseudomonadota</taxon>
        <taxon>Betaproteobacteria</taxon>
        <taxon>Burkholderiales</taxon>
        <taxon>Burkholderiaceae</taxon>
        <taxon>Ralstonia</taxon>
    </lineage>
</organism>
<name>A0ABT2L5U1_9RALS</name>
<dbReference type="EMBL" id="JAOCQI010000001">
    <property type="protein sequence ID" value="MCT7310770.1"/>
    <property type="molecule type" value="Genomic_DNA"/>
</dbReference>
<comment type="caution">
    <text evidence="1">The sequence shown here is derived from an EMBL/GenBank/DDBJ whole genome shotgun (WGS) entry which is preliminary data.</text>
</comment>
<accession>A0ABT2L5U1</accession>
<proteinExistence type="predicted"/>
<evidence type="ECO:0000313" key="1">
    <source>
        <dbReference type="EMBL" id="MCT7310770.1"/>
    </source>
</evidence>